<name>A0A4Z2EMV3_9TELE</name>
<reference evidence="2 3" key="1">
    <citation type="submission" date="2019-03" db="EMBL/GenBank/DDBJ databases">
        <title>First draft genome of Liparis tanakae, snailfish: a comprehensive survey of snailfish specific genes.</title>
        <authorList>
            <person name="Kim W."/>
            <person name="Song I."/>
            <person name="Jeong J.-H."/>
            <person name="Kim D."/>
            <person name="Kim S."/>
            <person name="Ryu S."/>
            <person name="Song J.Y."/>
            <person name="Lee S.K."/>
        </authorList>
    </citation>
    <scope>NUCLEOTIDE SEQUENCE [LARGE SCALE GENOMIC DNA]</scope>
    <source>
        <tissue evidence="2">Muscle</tissue>
    </source>
</reference>
<dbReference type="AlphaFoldDB" id="A0A4Z2EMV3"/>
<gene>
    <name evidence="2" type="ORF">EYF80_059581</name>
</gene>
<keyword evidence="3" id="KW-1185">Reference proteome</keyword>
<evidence type="ECO:0000313" key="2">
    <source>
        <dbReference type="EMBL" id="TNN30267.1"/>
    </source>
</evidence>
<organism evidence="2 3">
    <name type="scientific">Liparis tanakae</name>
    <name type="common">Tanaka's snailfish</name>
    <dbReference type="NCBI Taxonomy" id="230148"/>
    <lineage>
        <taxon>Eukaryota</taxon>
        <taxon>Metazoa</taxon>
        <taxon>Chordata</taxon>
        <taxon>Craniata</taxon>
        <taxon>Vertebrata</taxon>
        <taxon>Euteleostomi</taxon>
        <taxon>Actinopterygii</taxon>
        <taxon>Neopterygii</taxon>
        <taxon>Teleostei</taxon>
        <taxon>Neoteleostei</taxon>
        <taxon>Acanthomorphata</taxon>
        <taxon>Eupercaria</taxon>
        <taxon>Perciformes</taxon>
        <taxon>Cottioidei</taxon>
        <taxon>Cottales</taxon>
        <taxon>Liparidae</taxon>
        <taxon>Liparis</taxon>
    </lineage>
</organism>
<sequence>MRSSEALVARRSGSRPQPASRSANRPSRTRRLPR</sequence>
<dbReference type="EMBL" id="SRLO01004688">
    <property type="protein sequence ID" value="TNN30267.1"/>
    <property type="molecule type" value="Genomic_DNA"/>
</dbReference>
<proteinExistence type="predicted"/>
<feature type="region of interest" description="Disordered" evidence="1">
    <location>
        <begin position="1"/>
        <end position="34"/>
    </location>
</feature>
<evidence type="ECO:0000256" key="1">
    <source>
        <dbReference type="SAM" id="MobiDB-lite"/>
    </source>
</evidence>
<feature type="compositionally biased region" description="Polar residues" evidence="1">
    <location>
        <begin position="14"/>
        <end position="26"/>
    </location>
</feature>
<evidence type="ECO:0000313" key="3">
    <source>
        <dbReference type="Proteomes" id="UP000314294"/>
    </source>
</evidence>
<comment type="caution">
    <text evidence="2">The sequence shown here is derived from an EMBL/GenBank/DDBJ whole genome shotgun (WGS) entry which is preliminary data.</text>
</comment>
<protein>
    <submittedName>
        <fullName evidence="2">Uncharacterized protein</fullName>
    </submittedName>
</protein>
<dbReference type="Proteomes" id="UP000314294">
    <property type="component" value="Unassembled WGS sequence"/>
</dbReference>
<accession>A0A4Z2EMV3</accession>